<reference evidence="1" key="1">
    <citation type="submission" date="2015-12" db="EMBL/GenBank/DDBJ databases">
        <authorList>
            <person name="Bansal K."/>
            <person name="Midha S."/>
            <person name="Patil P.B."/>
        </authorList>
    </citation>
    <scope>NUCLEOTIDE SEQUENCE</scope>
    <source>
        <strain evidence="1">LMG867</strain>
    </source>
</reference>
<dbReference type="RefSeq" id="WP_089111742.1">
    <property type="nucleotide sequence ID" value="NZ_LOKL01000158.1"/>
</dbReference>
<dbReference type="Proteomes" id="UP000825388">
    <property type="component" value="Unassembled WGS sequence"/>
</dbReference>
<gene>
    <name evidence="1" type="ORF">Xseb_02700</name>
</gene>
<dbReference type="InterPro" id="IPR053738">
    <property type="entry name" value="Lambda_capsid_assembly"/>
</dbReference>
<proteinExistence type="predicted"/>
<evidence type="ECO:0000313" key="2">
    <source>
        <dbReference type="Proteomes" id="UP000825388"/>
    </source>
</evidence>
<accession>A0AAW4RQH3</accession>
<evidence type="ECO:0008006" key="3">
    <source>
        <dbReference type="Google" id="ProtNLM"/>
    </source>
</evidence>
<sequence length="315" mass="33585">MSGQQNLAQTRVVDPILSEHARGYRQAGLIANALFPFADVSSYGGKVIEFDKAAFVKANSKRAPGSTTKRVQFGYEGKPYAIVPSALEAVVPRERMRDASVVPGINLASRAVNTVLRSLQLEFEIDAATIATNANNYDNNHKVTLTGADVWSDSNSDPVGDVLAGREAVRRTIGLYPNVLELPALALAKLKVHPKLLARASSTGIQVVTLDLLKLVFEVDNIAVGTAIQAASKDSDLTDVWGTSAVLAYVSPGANADANIDDPSYGYGYRIEGMPLVETPYWDQNSKSWVYGVSNDATPVLSGMDAGFLIIGAGL</sequence>
<protein>
    <recommendedName>
        <fullName evidence="3">Major capsid protein</fullName>
    </recommendedName>
</protein>
<comment type="caution">
    <text evidence="1">The sequence shown here is derived from an EMBL/GenBank/DDBJ whole genome shotgun (WGS) entry which is preliminary data.</text>
</comment>
<dbReference type="EMBL" id="LOKL01000158">
    <property type="protein sequence ID" value="MBZ3926389.1"/>
    <property type="molecule type" value="Genomic_DNA"/>
</dbReference>
<evidence type="ECO:0000313" key="1">
    <source>
        <dbReference type="EMBL" id="MBZ3926389.1"/>
    </source>
</evidence>
<name>A0AAW4RQH3_XANCI</name>
<organism evidence="1 2">
    <name type="scientific">Xanthomonas citri pv. sesbaniae</name>
    <dbReference type="NCBI Taxonomy" id="473425"/>
    <lineage>
        <taxon>Bacteria</taxon>
        <taxon>Pseudomonadati</taxon>
        <taxon>Pseudomonadota</taxon>
        <taxon>Gammaproteobacteria</taxon>
        <taxon>Lysobacterales</taxon>
        <taxon>Lysobacteraceae</taxon>
        <taxon>Xanthomonas</taxon>
    </lineage>
</organism>
<dbReference type="Gene3D" id="3.90.1690.10">
    <property type="entry name" value="phage-related protein like domain"/>
    <property type="match status" value="1"/>
</dbReference>
<dbReference type="AlphaFoldDB" id="A0AAW4RQH3"/>